<organism evidence="1 2">
    <name type="scientific">Halobacteriovorax marinus</name>
    <dbReference type="NCBI Taxonomy" id="97084"/>
    <lineage>
        <taxon>Bacteria</taxon>
        <taxon>Pseudomonadati</taxon>
        <taxon>Bdellovibrionota</taxon>
        <taxon>Bacteriovoracia</taxon>
        <taxon>Bacteriovoracales</taxon>
        <taxon>Halobacteriovoraceae</taxon>
        <taxon>Halobacteriovorax</taxon>
    </lineage>
</organism>
<comment type="caution">
    <text evidence="1">The sequence shown here is derived from an EMBL/GenBank/DDBJ whole genome shotgun (WGS) entry which is preliminary data.</text>
</comment>
<accession>A0A1Y5FFI3</accession>
<proteinExistence type="predicted"/>
<gene>
    <name evidence="1" type="ORF">A9Q84_06880</name>
</gene>
<protein>
    <submittedName>
        <fullName evidence="1">Uncharacterized protein</fullName>
    </submittedName>
</protein>
<sequence length="381" mass="45368">MEKTFSKILICLLIFTLRVSAQKYDIRDLEQLSKNKNFQEFLNHAKDIRPSKRTKYWSEMLQNMALGQIDFYLEKRILNDSSFTQIEKLALWPELIKDEFFQIKRNRFVEFYLEQCFEKRQNKQTCSDQLYSFWNSSNQNPDLAMTMVNILRTFSSAKNYWTFYQKITKSDLQEFYCPKPRVKTAIFNHLRKNLEEVDEVKVINNFITTSIGNTCWHSILADLKGLLFSKKQGLRDFSFKILSAKEAMTQLERDTYLVFYILSNPIIGNNFNRAWTTMMSMGQDYGRRVKVYNRLKFIDPLPGEVFSHRVTEKREAIINLFHQNFPEYLNHYAKTCVNFLKGQGDFPNGNPTLHCDELYKISKKKRWINQTLKLQYSAIKK</sequence>
<name>A0A1Y5FFI3_9BACT</name>
<dbReference type="AlphaFoldDB" id="A0A1Y5FFI3"/>
<dbReference type="EMBL" id="MAAO01000005">
    <property type="protein sequence ID" value="OUR97913.1"/>
    <property type="molecule type" value="Genomic_DNA"/>
</dbReference>
<reference evidence="2" key="1">
    <citation type="journal article" date="2017" name="Proc. Natl. Acad. Sci. U.S.A.">
        <title>Simulation of Deepwater Horizon oil plume reveals substrate specialization within a complex community of hydrocarbon-degraders.</title>
        <authorList>
            <person name="Hu P."/>
            <person name="Dubinsky E.A."/>
            <person name="Probst A.J."/>
            <person name="Wang J."/>
            <person name="Sieber C.M.K."/>
            <person name="Tom L.M."/>
            <person name="Gardinali P."/>
            <person name="Banfield J.F."/>
            <person name="Atlas R.M."/>
            <person name="Andersen G.L."/>
        </authorList>
    </citation>
    <scope>NUCLEOTIDE SEQUENCE [LARGE SCALE GENOMIC DNA]</scope>
</reference>
<evidence type="ECO:0000313" key="1">
    <source>
        <dbReference type="EMBL" id="OUR97913.1"/>
    </source>
</evidence>
<evidence type="ECO:0000313" key="2">
    <source>
        <dbReference type="Proteomes" id="UP000196531"/>
    </source>
</evidence>
<dbReference type="Proteomes" id="UP000196531">
    <property type="component" value="Unassembled WGS sequence"/>
</dbReference>